<protein>
    <recommendedName>
        <fullName evidence="2">Rad50/SbcC-type AAA domain-containing protein</fullName>
    </recommendedName>
</protein>
<sequence>MTEEGETAYDEYFHKGVNIIHGQNSSGKSTIIRFIFFVLGGSYGDFVPEALRCQYVMAEVSINGIVYTLKRYLEKTDDGTKVKKTAPLYIYFGSIEECVKDQRSDKWHVFGYNTMSNRRSFSNVLFELMGLPEVKEGSNITMHQILRLIYLDQESPLSSLFFFEQFDQSITRETVAELLMGLYDEQLSDAKLYRLELKERIDELKQNIKITRQFLDDPTKQSPAFLKEKIEQLRKEMEDLSEQVRQIREGQAVQKVQLLEYQRLQGQVASLREQLATVDKAIAHLKAEIQDSTYFIHALQKKIEAVDRTITTREYFGKLHLAFCPECLQPIEGDVEEGHCHLCKAPVDSSKGKSQAMRIKLELQSQIRESKQLLDNDNNELKSRTAKRNAIRRDLENAQQRFDYAVRNVRSTQEEQIDELIQTKGYKEGEIVQYLTLLESAEKYQRLEKELHDAEKEMADLNFYISATDRKIKHQRKQIERSICENGIFLLHHDHDRQEEFRYASSITLDYAQNIIYLDDGRTKLSASSSFYLKMAARFAFFLASVQVGSMMYPRLMLSDNMEDKGLEEDRSRNFQKILVRRLSEFGNPDYQVIFATSMIAPELDNPQYTVGEFYTRENKSLKNV</sequence>
<proteinExistence type="predicted"/>
<dbReference type="Proteomes" id="UP000199134">
    <property type="component" value="Unassembled WGS sequence"/>
</dbReference>
<dbReference type="InterPro" id="IPR038729">
    <property type="entry name" value="Rad50/SbcC_AAA"/>
</dbReference>
<dbReference type="GO" id="GO:0016887">
    <property type="term" value="F:ATP hydrolysis activity"/>
    <property type="evidence" value="ECO:0007669"/>
    <property type="project" value="InterPro"/>
</dbReference>
<dbReference type="SUPFAM" id="SSF52540">
    <property type="entry name" value="P-loop containing nucleoside triphosphate hydrolases"/>
    <property type="match status" value="1"/>
</dbReference>
<comment type="caution">
    <text evidence="3">The sequence shown here is derived from an EMBL/GenBank/DDBJ whole genome shotgun (WGS) entry which is preliminary data.</text>
</comment>
<dbReference type="Gene3D" id="3.40.50.300">
    <property type="entry name" value="P-loop containing nucleotide triphosphate hydrolases"/>
    <property type="match status" value="1"/>
</dbReference>
<gene>
    <name evidence="3" type="ORF">SAMN04487900_12431</name>
</gene>
<evidence type="ECO:0000313" key="3">
    <source>
        <dbReference type="EMBL" id="SDO52834.1"/>
    </source>
</evidence>
<feature type="domain" description="Rad50/SbcC-type AAA" evidence="2">
    <location>
        <begin position="13"/>
        <end position="249"/>
    </location>
</feature>
<keyword evidence="1" id="KW-0175">Coiled coil</keyword>
<dbReference type="GO" id="GO:0006302">
    <property type="term" value="P:double-strand break repair"/>
    <property type="evidence" value="ECO:0007669"/>
    <property type="project" value="InterPro"/>
</dbReference>
<feature type="coiled-coil region" evidence="1">
    <location>
        <begin position="360"/>
        <end position="464"/>
    </location>
</feature>
<dbReference type="InterPro" id="IPR027417">
    <property type="entry name" value="P-loop_NTPase"/>
</dbReference>
<feature type="coiled-coil region" evidence="1">
    <location>
        <begin position="187"/>
        <end position="288"/>
    </location>
</feature>
<dbReference type="EMBL" id="FNIW01000024">
    <property type="protein sequence ID" value="SDO52834.1"/>
    <property type="molecule type" value="Genomic_DNA"/>
</dbReference>
<dbReference type="AlphaFoldDB" id="A0A1H0KAC2"/>
<dbReference type="RefSeq" id="WP_176757047.1">
    <property type="nucleotide sequence ID" value="NZ_FNIW01000024.1"/>
</dbReference>
<dbReference type="Pfam" id="PF13476">
    <property type="entry name" value="AAA_23"/>
    <property type="match status" value="1"/>
</dbReference>
<reference evidence="4" key="1">
    <citation type="submission" date="2016-10" db="EMBL/GenBank/DDBJ databases">
        <authorList>
            <person name="de Groot N.N."/>
        </authorList>
    </citation>
    <scope>NUCLEOTIDE SEQUENCE [LARGE SCALE GENOMIC DNA]</scope>
    <source>
        <strain evidence="4">BP1-145</strain>
    </source>
</reference>
<evidence type="ECO:0000313" key="4">
    <source>
        <dbReference type="Proteomes" id="UP000199134"/>
    </source>
</evidence>
<accession>A0A1H0KAC2</accession>
<organism evidence="3 4">
    <name type="scientific">Prevotella communis</name>
    <dbReference type="NCBI Taxonomy" id="2913614"/>
    <lineage>
        <taxon>Bacteria</taxon>
        <taxon>Pseudomonadati</taxon>
        <taxon>Bacteroidota</taxon>
        <taxon>Bacteroidia</taxon>
        <taxon>Bacteroidales</taxon>
        <taxon>Prevotellaceae</taxon>
        <taxon>Prevotella</taxon>
    </lineage>
</organism>
<evidence type="ECO:0000256" key="1">
    <source>
        <dbReference type="SAM" id="Coils"/>
    </source>
</evidence>
<name>A0A1H0KAC2_9BACT</name>
<evidence type="ECO:0000259" key="2">
    <source>
        <dbReference type="Pfam" id="PF13476"/>
    </source>
</evidence>